<reference evidence="3" key="1">
    <citation type="journal article" date="2013" name="Genome Announc.">
        <title>Genome sequence of the basidiomycetous yeast Pseudozyma antarctica T-34, a producer of the glycolipid biosurfactants mannosylerythritol lipids.</title>
        <authorList>
            <person name="Morita T."/>
            <person name="Koike H."/>
            <person name="Koyama Y."/>
            <person name="Hagiwara H."/>
            <person name="Ito E."/>
            <person name="Fukuoka T."/>
            <person name="Imura T."/>
            <person name="Machida M."/>
            <person name="Kitamoto D."/>
        </authorList>
    </citation>
    <scope>NUCLEOTIDE SEQUENCE [LARGE SCALE GENOMIC DNA]</scope>
    <source>
        <strain evidence="3">T-34</strain>
    </source>
</reference>
<feature type="region of interest" description="Disordered" evidence="1">
    <location>
        <begin position="431"/>
        <end position="469"/>
    </location>
</feature>
<feature type="region of interest" description="Disordered" evidence="1">
    <location>
        <begin position="647"/>
        <end position="674"/>
    </location>
</feature>
<feature type="compositionally biased region" description="Polar residues" evidence="1">
    <location>
        <begin position="449"/>
        <end position="469"/>
    </location>
</feature>
<dbReference type="Proteomes" id="UP000011976">
    <property type="component" value="Unassembled WGS sequence"/>
</dbReference>
<feature type="compositionally biased region" description="Basic and acidic residues" evidence="1">
    <location>
        <begin position="714"/>
        <end position="726"/>
    </location>
</feature>
<feature type="region of interest" description="Disordered" evidence="1">
    <location>
        <begin position="238"/>
        <end position="278"/>
    </location>
</feature>
<feature type="compositionally biased region" description="Polar residues" evidence="1">
    <location>
        <begin position="190"/>
        <end position="199"/>
    </location>
</feature>
<feature type="compositionally biased region" description="Polar residues" evidence="1">
    <location>
        <begin position="1078"/>
        <end position="1088"/>
    </location>
</feature>
<feature type="region of interest" description="Disordered" evidence="1">
    <location>
        <begin position="1067"/>
        <end position="1118"/>
    </location>
</feature>
<feature type="region of interest" description="Disordered" evidence="1">
    <location>
        <begin position="699"/>
        <end position="748"/>
    </location>
</feature>
<dbReference type="OrthoDB" id="2550291at2759"/>
<evidence type="ECO:0000313" key="2">
    <source>
        <dbReference type="EMBL" id="GAC73594.1"/>
    </source>
</evidence>
<organism evidence="2 3">
    <name type="scientific">Pseudozyma antarctica (strain T-34)</name>
    <name type="common">Yeast</name>
    <name type="synonym">Candida antarctica</name>
    <dbReference type="NCBI Taxonomy" id="1151754"/>
    <lineage>
        <taxon>Eukaryota</taxon>
        <taxon>Fungi</taxon>
        <taxon>Dikarya</taxon>
        <taxon>Basidiomycota</taxon>
        <taxon>Ustilaginomycotina</taxon>
        <taxon>Ustilaginomycetes</taxon>
        <taxon>Ustilaginales</taxon>
        <taxon>Ustilaginaceae</taxon>
        <taxon>Moesziomyces</taxon>
    </lineage>
</organism>
<feature type="region of interest" description="Disordered" evidence="1">
    <location>
        <begin position="190"/>
        <end position="217"/>
    </location>
</feature>
<feature type="region of interest" description="Disordered" evidence="1">
    <location>
        <begin position="1277"/>
        <end position="1297"/>
    </location>
</feature>
<feature type="compositionally biased region" description="Polar residues" evidence="1">
    <location>
        <begin position="1103"/>
        <end position="1118"/>
    </location>
</feature>
<feature type="compositionally biased region" description="Basic and acidic residues" evidence="1">
    <location>
        <begin position="654"/>
        <end position="671"/>
    </location>
</feature>
<sequence>MTMNHPNRAPFSARKIFTRPANLHLVRSNGKGPSTLAPVDTASEEPHSKMEDLKPHFAQPPIQTIAPWTSLNASRQETTPHPYSSFSLSGESAWASSPCSSVMSRQLSARFSTARTSSKTVLKAGELTWAHAGSGPKRIASGFERSRRRQRLHEPVGGPSQTVFAVLERHNLESPRRESYAARADEYGSLQRTPSSIPNLASPGACDPSPFDNNELKSLVPPPVPLCLDDLSRWTPPSEWAVSESGSSSQDSNGRSSTSSSSDHLSTPKSSPGTRRDQQETYLNFYSRRFDPSRSVSGRQLMQLLITSDSTVEIKQYQTEVSDPGSSEHPIQWQIIVTGHSTEQRSSSEFYSTSTSANSDSTEIWTVCTLTSPNVAELRSWLDCLESVIQACRKLSSSSSSRSEYRRSSSHSILATIRLLEQLELQSRCERGMHRSPSSKVDGEEPTTPVVSSRYLSPTAARGSTTAPDFSSGFSTSSFIDSYALSPASAGADVAVQNTSGMEALYDYEEAYSSIMQRFSEYEIASPMEALPTPARLDPHRGHARSACLDVPVSPCSFEIGRDRWVEYEGVPGSPLDPWLSQHISLPVSGRKMREEDGFGDDAVMRIFAEGFRRLESACHSGIAGSRGIEIGPRPGFRQEATLYVGLPLSPRQGGDDRRVGRGHSELDPAHHFGSLQTRPALSLASAYACTCRPTPPGAAPAGWHSSVQASDVRGAHESLGSREELGGEASPSKRRGRQRVCSHGPRFSPSCESKAPVRWVERPKCGGLVRNPLHSFDTHADPIVWNSSVAEASFHLAAVSSPEANFRLKAAFPAAGLGGPLQHKAVRAAMDRHRGGHVDAHRSAPQLTAAFGTSDRISPHTLQEDPISTRGVAPIAPTLVASCLSSLLAVSAAAAAAAAAAGADAAAKSCFGPRPMLRQLNVSTSAPNSACRHTASVQRNLTRSSKQPLASAASTDALCALQPLAFLGRAALATAALPTPLVALMSDLPEDALGLMPILAWTRSTRGGTGGASKISPTDVQIHSFGMTAILSSRFSDSTIASASSSFSRLSAASSASSVEDLLLPSLDAIPKPPPRTSSITLNSTKTYSERRERKKPAPLQLVSSSRPMRNTATTSSISDDGYYSCKEDLRRSGTRAACFCGADVRPSTSSTTSSSTEIYCSRKCARQDALYALEGRSPTMSHLSASSSDIEEEDEDFPVTPTNAFVPATPRAPIAKGRTLELRDRPSLMKKMTGIGASHYRRMEALGLYDADSTPTRPSTSNPLMDPIDLMVAHSPKSKSVSSLESSSDDDDFDFDPRKTLFFPVPIYMGASTQP</sequence>
<feature type="compositionally biased region" description="Low complexity" evidence="1">
    <location>
        <begin position="238"/>
        <end position="271"/>
    </location>
</feature>
<dbReference type="EMBL" id="DF196775">
    <property type="protein sequence ID" value="GAC73594.1"/>
    <property type="molecule type" value="Genomic_DNA"/>
</dbReference>
<accession>M9LVA3</accession>
<feature type="region of interest" description="Disordered" evidence="1">
    <location>
        <begin position="1182"/>
        <end position="1211"/>
    </location>
</feature>
<protein>
    <submittedName>
        <fullName evidence="2">Predicted mutarotase</fullName>
    </submittedName>
</protein>
<name>M9LVA3_PSEA3</name>
<evidence type="ECO:0000256" key="1">
    <source>
        <dbReference type="SAM" id="MobiDB-lite"/>
    </source>
</evidence>
<evidence type="ECO:0000313" key="3">
    <source>
        <dbReference type="Proteomes" id="UP000011976"/>
    </source>
</evidence>
<proteinExistence type="predicted"/>
<gene>
    <name evidence="2" type="ORF">PANT_9d00174</name>
</gene>